<evidence type="ECO:0000256" key="1">
    <source>
        <dbReference type="SAM" id="Phobius"/>
    </source>
</evidence>
<accession>A0A5B7HI55</accession>
<feature type="transmembrane region" description="Helical" evidence="1">
    <location>
        <begin position="46"/>
        <end position="67"/>
    </location>
</feature>
<dbReference type="EMBL" id="VSRR010031945">
    <property type="protein sequence ID" value="MPC70912.1"/>
    <property type="molecule type" value="Genomic_DNA"/>
</dbReference>
<proteinExistence type="predicted"/>
<keyword evidence="3" id="KW-1185">Reference proteome</keyword>
<evidence type="ECO:0000313" key="2">
    <source>
        <dbReference type="EMBL" id="MPC70912.1"/>
    </source>
</evidence>
<reference evidence="2 3" key="1">
    <citation type="submission" date="2019-05" db="EMBL/GenBank/DDBJ databases">
        <title>Another draft genome of Portunus trituberculatus and its Hox gene families provides insights of decapod evolution.</title>
        <authorList>
            <person name="Jeong J.-H."/>
            <person name="Song I."/>
            <person name="Kim S."/>
            <person name="Choi T."/>
            <person name="Kim D."/>
            <person name="Ryu S."/>
            <person name="Kim W."/>
        </authorList>
    </citation>
    <scope>NUCLEOTIDE SEQUENCE [LARGE SCALE GENOMIC DNA]</scope>
    <source>
        <tissue evidence="2">Muscle</tissue>
    </source>
</reference>
<dbReference type="Proteomes" id="UP000324222">
    <property type="component" value="Unassembled WGS sequence"/>
</dbReference>
<keyword evidence="1" id="KW-0472">Membrane</keyword>
<keyword evidence="1" id="KW-1133">Transmembrane helix</keyword>
<feature type="transmembrane region" description="Helical" evidence="1">
    <location>
        <begin position="7"/>
        <end position="26"/>
    </location>
</feature>
<sequence length="155" mass="16908">MSPLSHLISPFLALVVVVVVVVVMRFQRSLVHVGNDVQAAVDLATLLALSPLALLVAVVVVVVVAVSRRSQEEKRRRSFPSPLFPSSAVWAWSAGGGVPPSAPPQYARNVCYAIGIRLVWQGWRRPSSSWCPLATTLRPLTTRLRRLAPPLTLRS</sequence>
<evidence type="ECO:0000313" key="3">
    <source>
        <dbReference type="Proteomes" id="UP000324222"/>
    </source>
</evidence>
<dbReference type="AlphaFoldDB" id="A0A5B7HI55"/>
<comment type="caution">
    <text evidence="2">The sequence shown here is derived from an EMBL/GenBank/DDBJ whole genome shotgun (WGS) entry which is preliminary data.</text>
</comment>
<keyword evidence="1" id="KW-0812">Transmembrane</keyword>
<organism evidence="2 3">
    <name type="scientific">Portunus trituberculatus</name>
    <name type="common">Swimming crab</name>
    <name type="synonym">Neptunus trituberculatus</name>
    <dbReference type="NCBI Taxonomy" id="210409"/>
    <lineage>
        <taxon>Eukaryota</taxon>
        <taxon>Metazoa</taxon>
        <taxon>Ecdysozoa</taxon>
        <taxon>Arthropoda</taxon>
        <taxon>Crustacea</taxon>
        <taxon>Multicrustacea</taxon>
        <taxon>Malacostraca</taxon>
        <taxon>Eumalacostraca</taxon>
        <taxon>Eucarida</taxon>
        <taxon>Decapoda</taxon>
        <taxon>Pleocyemata</taxon>
        <taxon>Brachyura</taxon>
        <taxon>Eubrachyura</taxon>
        <taxon>Portunoidea</taxon>
        <taxon>Portunidae</taxon>
        <taxon>Portuninae</taxon>
        <taxon>Portunus</taxon>
    </lineage>
</organism>
<protein>
    <submittedName>
        <fullName evidence="2">Uncharacterized protein</fullName>
    </submittedName>
</protein>
<gene>
    <name evidence="2" type="ORF">E2C01_065174</name>
</gene>
<name>A0A5B7HI55_PORTR</name>